<proteinExistence type="predicted"/>
<accession>A0ABR3Y060</accession>
<keyword evidence="3" id="KW-1185">Reference proteome</keyword>
<reference evidence="2 3" key="1">
    <citation type="journal article" date="2024" name="IMA Fungus">
        <title>IMA Genome - F19 : A genome assembly and annotation guide to empower mycologists, including annotated draft genome sequences of Ceratocystis pirilliformis, Diaporthe australafricana, Fusarium ophioides, Paecilomyces lecythidis, and Sporothrix stenoceras.</title>
        <authorList>
            <person name="Aylward J."/>
            <person name="Wilson A.M."/>
            <person name="Visagie C.M."/>
            <person name="Spraker J."/>
            <person name="Barnes I."/>
            <person name="Buitendag C."/>
            <person name="Ceriani C."/>
            <person name="Del Mar Angel L."/>
            <person name="du Plessis D."/>
            <person name="Fuchs T."/>
            <person name="Gasser K."/>
            <person name="Kramer D."/>
            <person name="Li W."/>
            <person name="Munsamy K."/>
            <person name="Piso A."/>
            <person name="Price J.L."/>
            <person name="Sonnekus B."/>
            <person name="Thomas C."/>
            <person name="van der Nest A."/>
            <person name="van Dijk A."/>
            <person name="van Heerden A."/>
            <person name="van Vuuren N."/>
            <person name="Yilmaz N."/>
            <person name="Duong T.A."/>
            <person name="van der Merwe N.A."/>
            <person name="Wingfield M.J."/>
            <person name="Wingfield B.D."/>
        </authorList>
    </citation>
    <scope>NUCLEOTIDE SEQUENCE [LARGE SCALE GENOMIC DNA]</scope>
    <source>
        <strain evidence="2 3">CMW 18300</strain>
    </source>
</reference>
<evidence type="ECO:0000259" key="1">
    <source>
        <dbReference type="Pfam" id="PF06094"/>
    </source>
</evidence>
<feature type="domain" description="Gamma-glutamylcyclotransferase AIG2-like" evidence="1">
    <location>
        <begin position="3"/>
        <end position="81"/>
    </location>
</feature>
<protein>
    <recommendedName>
        <fullName evidence="1">Gamma-glutamylcyclotransferase AIG2-like domain-containing protein</fullName>
    </recommendedName>
</protein>
<dbReference type="SUPFAM" id="SSF110857">
    <property type="entry name" value="Gamma-glutamyl cyclotransferase-like"/>
    <property type="match status" value="1"/>
</dbReference>
<dbReference type="Pfam" id="PF06094">
    <property type="entry name" value="GGACT"/>
    <property type="match status" value="1"/>
</dbReference>
<dbReference type="Gene3D" id="3.10.490.10">
    <property type="entry name" value="Gamma-glutamyl cyclotransferase-like"/>
    <property type="match status" value="1"/>
</dbReference>
<dbReference type="InterPro" id="IPR009288">
    <property type="entry name" value="AIG2-like_dom"/>
</dbReference>
<dbReference type="Proteomes" id="UP001583177">
    <property type="component" value="Unassembled WGS sequence"/>
</dbReference>
<comment type="caution">
    <text evidence="2">The sequence shown here is derived from an EMBL/GenBank/DDBJ whole genome shotgun (WGS) entry which is preliminary data.</text>
</comment>
<dbReference type="EMBL" id="JAWRVE010000006">
    <property type="protein sequence ID" value="KAL1881233.1"/>
    <property type="molecule type" value="Genomic_DNA"/>
</dbReference>
<dbReference type="InterPro" id="IPR036568">
    <property type="entry name" value="GGCT-like_sf"/>
</dbReference>
<name>A0ABR3Y060_9PEZI</name>
<organism evidence="2 3">
    <name type="scientific">Diaporthe australafricana</name>
    <dbReference type="NCBI Taxonomy" id="127596"/>
    <lineage>
        <taxon>Eukaryota</taxon>
        <taxon>Fungi</taxon>
        <taxon>Dikarya</taxon>
        <taxon>Ascomycota</taxon>
        <taxon>Pezizomycotina</taxon>
        <taxon>Sordariomycetes</taxon>
        <taxon>Sordariomycetidae</taxon>
        <taxon>Diaporthales</taxon>
        <taxon>Diaporthaceae</taxon>
        <taxon>Diaporthe</taxon>
    </lineage>
</organism>
<sequence length="88" mass="10069">MWGPYPALLDGPPGHVVKGMAYEIEDGENKDKLAHYETNNYKTHRCIIRLEGGDRITGTTFEWDGDVDELKDGSFDLKDWQMSHLLDD</sequence>
<evidence type="ECO:0000313" key="2">
    <source>
        <dbReference type="EMBL" id="KAL1881233.1"/>
    </source>
</evidence>
<evidence type="ECO:0000313" key="3">
    <source>
        <dbReference type="Proteomes" id="UP001583177"/>
    </source>
</evidence>
<gene>
    <name evidence="2" type="ORF">Daus18300_001084</name>
</gene>